<proteinExistence type="predicted"/>
<dbReference type="InterPro" id="IPR000914">
    <property type="entry name" value="SBP_5_dom"/>
</dbReference>
<dbReference type="SUPFAM" id="SSF53850">
    <property type="entry name" value="Periplasmic binding protein-like II"/>
    <property type="match status" value="1"/>
</dbReference>
<dbReference type="Gene3D" id="3.10.105.10">
    <property type="entry name" value="Dipeptide-binding Protein, Domain 3"/>
    <property type="match status" value="1"/>
</dbReference>
<dbReference type="GO" id="GO:0015833">
    <property type="term" value="P:peptide transport"/>
    <property type="evidence" value="ECO:0007669"/>
    <property type="project" value="TreeGrafter"/>
</dbReference>
<accession>X0V5Z3</accession>
<comment type="caution">
    <text evidence="2">The sequence shown here is derived from an EMBL/GenBank/DDBJ whole genome shotgun (WGS) entry which is preliminary data.</text>
</comment>
<reference evidence="2" key="1">
    <citation type="journal article" date="2014" name="Front. Microbiol.">
        <title>High frequency of phylogenetically diverse reductive dehalogenase-homologous genes in deep subseafloor sedimentary metagenomes.</title>
        <authorList>
            <person name="Kawai M."/>
            <person name="Futagami T."/>
            <person name="Toyoda A."/>
            <person name="Takaki Y."/>
            <person name="Nishi S."/>
            <person name="Hori S."/>
            <person name="Arai W."/>
            <person name="Tsubouchi T."/>
            <person name="Morono Y."/>
            <person name="Uchiyama I."/>
            <person name="Ito T."/>
            <person name="Fujiyama A."/>
            <person name="Inagaki F."/>
            <person name="Takami H."/>
        </authorList>
    </citation>
    <scope>NUCLEOTIDE SEQUENCE</scope>
    <source>
        <strain evidence="2">Expedition CK06-06</strain>
    </source>
</reference>
<evidence type="ECO:0000259" key="1">
    <source>
        <dbReference type="Pfam" id="PF00496"/>
    </source>
</evidence>
<dbReference type="Gene3D" id="3.40.190.10">
    <property type="entry name" value="Periplasmic binding protein-like II"/>
    <property type="match status" value="1"/>
</dbReference>
<name>X0V5Z3_9ZZZZ</name>
<dbReference type="InterPro" id="IPR039424">
    <property type="entry name" value="SBP_5"/>
</dbReference>
<dbReference type="EMBL" id="BARS01023720">
    <property type="protein sequence ID" value="GAG13614.1"/>
    <property type="molecule type" value="Genomic_DNA"/>
</dbReference>
<organism evidence="2">
    <name type="scientific">marine sediment metagenome</name>
    <dbReference type="NCBI Taxonomy" id="412755"/>
    <lineage>
        <taxon>unclassified sequences</taxon>
        <taxon>metagenomes</taxon>
        <taxon>ecological metagenomes</taxon>
    </lineage>
</organism>
<dbReference type="Pfam" id="PF00496">
    <property type="entry name" value="SBP_bac_5"/>
    <property type="match status" value="1"/>
</dbReference>
<protein>
    <recommendedName>
        <fullName evidence="1">Solute-binding protein family 5 domain-containing protein</fullName>
    </recommendedName>
</protein>
<dbReference type="PANTHER" id="PTHR30290">
    <property type="entry name" value="PERIPLASMIC BINDING COMPONENT OF ABC TRANSPORTER"/>
    <property type="match status" value="1"/>
</dbReference>
<dbReference type="PANTHER" id="PTHR30290:SF62">
    <property type="entry name" value="OLIGOPEPTIDE ABC TRANSPORTER, PERIPLASMIC OLIGOPEPTIDE-BINDING PROTEIN"/>
    <property type="match status" value="1"/>
</dbReference>
<evidence type="ECO:0000313" key="2">
    <source>
        <dbReference type="EMBL" id="GAG13614.1"/>
    </source>
</evidence>
<gene>
    <name evidence="2" type="ORF">S01H1_37754</name>
</gene>
<feature type="domain" description="Solute-binding protein family 5" evidence="1">
    <location>
        <begin position="52"/>
        <end position="182"/>
    </location>
</feature>
<dbReference type="AlphaFoldDB" id="X0V5Z3"/>
<dbReference type="GO" id="GO:1904680">
    <property type="term" value="F:peptide transmembrane transporter activity"/>
    <property type="evidence" value="ECO:0007669"/>
    <property type="project" value="TreeGrafter"/>
</dbReference>
<sequence length="201" mass="23087">RSGFGEIGLDWDDWTQSLPYHWHWRNENLEVMDGRPTVAAWILTESSTTIKTYVRNPYFFMVDTAGNQLPYIDEVVSPIVSSEVYQMKIISGEADIAYTETEFANYPLYKENEASGGYRVVPIPGVLASQAHLAFNLNEPDLVLRKLYQDKRFRQGLSIAINREEINDVVYYGLGVPRYGTVLFKSTKNLVFKLYVNINNK</sequence>
<feature type="non-terminal residue" evidence="2">
    <location>
        <position position="1"/>
    </location>
</feature>